<dbReference type="Proteomes" id="UP001596023">
    <property type="component" value="Unassembled WGS sequence"/>
</dbReference>
<accession>A0ABV9KS06</accession>
<keyword evidence="2" id="KW-1185">Reference proteome</keyword>
<dbReference type="RefSeq" id="WP_379993921.1">
    <property type="nucleotide sequence ID" value="NZ_JBHSGN010000024.1"/>
</dbReference>
<name>A0ABV9KS06_9BACT</name>
<gene>
    <name evidence="1" type="ORF">ACFO6W_03340</name>
</gene>
<sequence length="129" mass="15322">MEELEFKAMRYTGDKAREVLSYLLTEVPYKPDQDWHINQEGQREYHSLEYYLEYGYPKKPRWELADGDYAVNKYGLCDGHYKDGNVFIAFDNNSGNCNIEEFEFEEDAVKWLNHEYEDPSDFKGKTSTC</sequence>
<comment type="caution">
    <text evidence="1">The sequence shown here is derived from an EMBL/GenBank/DDBJ whole genome shotgun (WGS) entry which is preliminary data.</text>
</comment>
<evidence type="ECO:0000313" key="1">
    <source>
        <dbReference type="EMBL" id="MFC4672722.1"/>
    </source>
</evidence>
<evidence type="ECO:0000313" key="2">
    <source>
        <dbReference type="Proteomes" id="UP001596023"/>
    </source>
</evidence>
<reference evidence="2" key="1">
    <citation type="journal article" date="2019" name="Int. J. Syst. Evol. Microbiol.">
        <title>The Global Catalogue of Microorganisms (GCM) 10K type strain sequencing project: providing services to taxonomists for standard genome sequencing and annotation.</title>
        <authorList>
            <consortium name="The Broad Institute Genomics Platform"/>
            <consortium name="The Broad Institute Genome Sequencing Center for Infectious Disease"/>
            <person name="Wu L."/>
            <person name="Ma J."/>
        </authorList>
    </citation>
    <scope>NUCLEOTIDE SEQUENCE [LARGE SCALE GENOMIC DNA]</scope>
    <source>
        <strain evidence="2">CCUG 66188</strain>
    </source>
</reference>
<dbReference type="EMBL" id="JBHSGN010000024">
    <property type="protein sequence ID" value="MFC4672722.1"/>
    <property type="molecule type" value="Genomic_DNA"/>
</dbReference>
<protein>
    <submittedName>
        <fullName evidence="1">Uncharacterized protein</fullName>
    </submittedName>
</protein>
<proteinExistence type="predicted"/>
<organism evidence="1 2">
    <name type="scientific">Dysgonomonas termitidis</name>
    <dbReference type="NCBI Taxonomy" id="1516126"/>
    <lineage>
        <taxon>Bacteria</taxon>
        <taxon>Pseudomonadati</taxon>
        <taxon>Bacteroidota</taxon>
        <taxon>Bacteroidia</taxon>
        <taxon>Bacteroidales</taxon>
        <taxon>Dysgonomonadaceae</taxon>
        <taxon>Dysgonomonas</taxon>
    </lineage>
</organism>